<dbReference type="PRINTS" id="PR01577">
    <property type="entry name" value="KCNABCHANNEL"/>
</dbReference>
<dbReference type="InterPro" id="IPR005399">
    <property type="entry name" value="K_chnl_volt-dep_bsu_KCNAB-rel"/>
</dbReference>
<name>A0AAW0GNS0_9APHY</name>
<dbReference type="InterPro" id="IPR036812">
    <property type="entry name" value="NAD(P)_OxRdtase_dom_sf"/>
</dbReference>
<dbReference type="PANTHER" id="PTHR43150">
    <property type="entry name" value="HYPERKINETIC, ISOFORM M"/>
    <property type="match status" value="1"/>
</dbReference>
<evidence type="ECO:0000313" key="6">
    <source>
        <dbReference type="Proteomes" id="UP001385951"/>
    </source>
</evidence>
<dbReference type="EMBL" id="JASBNA010000002">
    <property type="protein sequence ID" value="KAK7695121.1"/>
    <property type="molecule type" value="Genomic_DNA"/>
</dbReference>
<keyword evidence="3" id="KW-0560">Oxidoreductase</keyword>
<evidence type="ECO:0000259" key="4">
    <source>
        <dbReference type="Pfam" id="PF00248"/>
    </source>
</evidence>
<keyword evidence="2" id="KW-0521">NADP</keyword>
<dbReference type="InterPro" id="IPR023210">
    <property type="entry name" value="NADP_OxRdtase_dom"/>
</dbReference>
<dbReference type="Pfam" id="PF00248">
    <property type="entry name" value="Aldo_ket_red"/>
    <property type="match status" value="1"/>
</dbReference>
<dbReference type="GO" id="GO:0016491">
    <property type="term" value="F:oxidoreductase activity"/>
    <property type="evidence" value="ECO:0007669"/>
    <property type="project" value="UniProtKB-KW"/>
</dbReference>
<accession>A0AAW0GNS0</accession>
<dbReference type="PANTHER" id="PTHR43150:SF2">
    <property type="entry name" value="HYPERKINETIC, ISOFORM M"/>
    <property type="match status" value="1"/>
</dbReference>
<evidence type="ECO:0000256" key="3">
    <source>
        <dbReference type="ARBA" id="ARBA00023002"/>
    </source>
</evidence>
<keyword evidence="6" id="KW-1185">Reference proteome</keyword>
<sequence length="397" mass="44647">MMQWSRRINARTVTSRTLLWLPSSHLSTFYRIPTTIRNMSSQPVAFDPKGMPFRRLGSSGLRVPVFSFGGWLTLGATVKGDPVKELMKVAFENGINMFDTAEGYAKGQCEVEMGRVIKELGWRRTDLVITTKIFWGPYGTPNDTGLSRKHIIEGAKACLERLQLDYVDVLFAHRPDHTVPMEETVRAFNYVIEKGWAFYWATSEWSAAQIEEAHHIANKLGLIAPIAEQCQHHMLHRERPEKEYAPLYKKYDLGTTVWSALASGLLTGKYNDGIPPDSRFATNKEFFKDTLDSLSNEEGLKKISKVKALSEFAEKELGCTVTHLALAWVAKQPGTSTVILGATKPEQIIDNLKALEVIPKLTEEVLEKIDQILENKPAPPPTWGRPALDKFGRGIYA</sequence>
<dbReference type="AlphaFoldDB" id="A0AAW0GNS0"/>
<evidence type="ECO:0000256" key="2">
    <source>
        <dbReference type="ARBA" id="ARBA00022857"/>
    </source>
</evidence>
<dbReference type="Gene3D" id="3.20.20.100">
    <property type="entry name" value="NADP-dependent oxidoreductase domain"/>
    <property type="match status" value="1"/>
</dbReference>
<comment type="caution">
    <text evidence="5">The sequence shown here is derived from an EMBL/GenBank/DDBJ whole genome shotgun (WGS) entry which is preliminary data.</text>
</comment>
<protein>
    <recommendedName>
        <fullName evidence="4">NADP-dependent oxidoreductase domain-containing protein</fullName>
    </recommendedName>
</protein>
<evidence type="ECO:0000256" key="1">
    <source>
        <dbReference type="ARBA" id="ARBA00006515"/>
    </source>
</evidence>
<comment type="similarity">
    <text evidence="1">Belongs to the shaker potassium channel beta subunit family.</text>
</comment>
<gene>
    <name evidence="5" type="ORF">QCA50_002311</name>
</gene>
<proteinExistence type="inferred from homology"/>
<dbReference type="SUPFAM" id="SSF51430">
    <property type="entry name" value="NAD(P)-linked oxidoreductase"/>
    <property type="match status" value="1"/>
</dbReference>
<dbReference type="Proteomes" id="UP001385951">
    <property type="component" value="Unassembled WGS sequence"/>
</dbReference>
<feature type="domain" description="NADP-dependent oxidoreductase" evidence="4">
    <location>
        <begin position="68"/>
        <end position="373"/>
    </location>
</feature>
<dbReference type="CDD" id="cd19143">
    <property type="entry name" value="AKR_AKR6C1_2"/>
    <property type="match status" value="1"/>
</dbReference>
<organism evidence="5 6">
    <name type="scientific">Cerrena zonata</name>
    <dbReference type="NCBI Taxonomy" id="2478898"/>
    <lineage>
        <taxon>Eukaryota</taxon>
        <taxon>Fungi</taxon>
        <taxon>Dikarya</taxon>
        <taxon>Basidiomycota</taxon>
        <taxon>Agaricomycotina</taxon>
        <taxon>Agaricomycetes</taxon>
        <taxon>Polyporales</taxon>
        <taxon>Cerrenaceae</taxon>
        <taxon>Cerrena</taxon>
    </lineage>
</organism>
<reference evidence="5 6" key="1">
    <citation type="submission" date="2022-09" db="EMBL/GenBank/DDBJ databases">
        <authorList>
            <person name="Palmer J.M."/>
        </authorList>
    </citation>
    <scope>NUCLEOTIDE SEQUENCE [LARGE SCALE GENOMIC DNA]</scope>
    <source>
        <strain evidence="5 6">DSM 7382</strain>
    </source>
</reference>
<evidence type="ECO:0000313" key="5">
    <source>
        <dbReference type="EMBL" id="KAK7695121.1"/>
    </source>
</evidence>